<accession>A0A494YZB3</accession>
<organism evidence="1 2">
    <name type="scientific">Oceanobacillus bengalensis</name>
    <dbReference type="NCBI Taxonomy" id="1435466"/>
    <lineage>
        <taxon>Bacteria</taxon>
        <taxon>Bacillati</taxon>
        <taxon>Bacillota</taxon>
        <taxon>Bacilli</taxon>
        <taxon>Bacillales</taxon>
        <taxon>Bacillaceae</taxon>
        <taxon>Oceanobacillus</taxon>
    </lineage>
</organism>
<sequence length="126" mass="14509">MTQTLVFESAWDRTIAKIDRERIQNIFQDTSRSLHLSIQFTTLTIARNYKGELLVTVLIHNPTNDDLAFYEKEIYFTANGKTIAKHTFTHPSLLVKQKTSMPWTFIFPVGSFNDEDKIEDGVLAIV</sequence>
<evidence type="ECO:0000313" key="1">
    <source>
        <dbReference type="EMBL" id="RKQ15579.1"/>
    </source>
</evidence>
<comment type="caution">
    <text evidence="1">The sequence shown here is derived from an EMBL/GenBank/DDBJ whole genome shotgun (WGS) entry which is preliminary data.</text>
</comment>
<proteinExistence type="predicted"/>
<reference evidence="1 2" key="1">
    <citation type="journal article" date="2015" name="Antonie Van Leeuwenhoek">
        <title>Oceanobacillus bengalensis sp. nov., a bacterium isolated from seawater of the Bay of Bengal.</title>
        <authorList>
            <person name="Yongchang O."/>
            <person name="Xiang W."/>
            <person name="Wang G."/>
        </authorList>
    </citation>
    <scope>NUCLEOTIDE SEQUENCE [LARGE SCALE GENOMIC DNA]</scope>
    <source>
        <strain evidence="1 2">MCCC 1K00260</strain>
    </source>
</reference>
<dbReference type="InterPro" id="IPR030910">
    <property type="entry name" value="SLAP_dom"/>
</dbReference>
<protein>
    <submittedName>
        <fullName evidence="1">SLAP domain-containing protein</fullName>
    </submittedName>
</protein>
<gene>
    <name evidence="1" type="ORF">D8M05_09930</name>
</gene>
<dbReference type="EMBL" id="RBZO01000013">
    <property type="protein sequence ID" value="RKQ15579.1"/>
    <property type="molecule type" value="Genomic_DNA"/>
</dbReference>
<dbReference type="RefSeq" id="WP_121131337.1">
    <property type="nucleotide sequence ID" value="NZ_JBHUFK010000043.1"/>
</dbReference>
<evidence type="ECO:0000313" key="2">
    <source>
        <dbReference type="Proteomes" id="UP000281813"/>
    </source>
</evidence>
<dbReference type="OrthoDB" id="1907642at2"/>
<keyword evidence="2" id="KW-1185">Reference proteome</keyword>
<dbReference type="AlphaFoldDB" id="A0A494YZB3"/>
<dbReference type="Proteomes" id="UP000281813">
    <property type="component" value="Unassembled WGS sequence"/>
</dbReference>
<name>A0A494YZB3_9BACI</name>
<dbReference type="NCBIfam" id="TIGR04398">
    <property type="entry name" value="SLAP_DUP"/>
    <property type="match status" value="1"/>
</dbReference>